<evidence type="ECO:0000256" key="1">
    <source>
        <dbReference type="SAM" id="Phobius"/>
    </source>
</evidence>
<sequence length="95" mass="10155">MSNPIVILLLTAVVVAAIIALIVLAVRLAQNPRNTLVGGGVGPELVQRVLELKASDQFDQAVFLVRGETGMSHRAASRFVRRLKAQPPQPPQPPA</sequence>
<evidence type="ECO:0000313" key="3">
    <source>
        <dbReference type="Proteomes" id="UP001500831"/>
    </source>
</evidence>
<evidence type="ECO:0000313" key="2">
    <source>
        <dbReference type="EMBL" id="GAA2906905.1"/>
    </source>
</evidence>
<proteinExistence type="predicted"/>
<keyword evidence="1" id="KW-0812">Transmembrane</keyword>
<dbReference type="EMBL" id="BAAAVI010000088">
    <property type="protein sequence ID" value="GAA2906905.1"/>
    <property type="molecule type" value="Genomic_DNA"/>
</dbReference>
<dbReference type="Proteomes" id="UP001500831">
    <property type="component" value="Unassembled WGS sequence"/>
</dbReference>
<gene>
    <name evidence="2" type="ORF">GCM10010517_73210</name>
</gene>
<feature type="transmembrane region" description="Helical" evidence="1">
    <location>
        <begin position="6"/>
        <end position="26"/>
    </location>
</feature>
<dbReference type="RefSeq" id="WP_344981087.1">
    <property type="nucleotide sequence ID" value="NZ_BAAAVI010000088.1"/>
</dbReference>
<organism evidence="2 3">
    <name type="scientific">Streptosporangium fragile</name>
    <dbReference type="NCBI Taxonomy" id="46186"/>
    <lineage>
        <taxon>Bacteria</taxon>
        <taxon>Bacillati</taxon>
        <taxon>Actinomycetota</taxon>
        <taxon>Actinomycetes</taxon>
        <taxon>Streptosporangiales</taxon>
        <taxon>Streptosporangiaceae</taxon>
        <taxon>Streptosporangium</taxon>
    </lineage>
</organism>
<name>A0ABN3W9L7_9ACTN</name>
<reference evidence="2 3" key="1">
    <citation type="journal article" date="2019" name="Int. J. Syst. Evol. Microbiol.">
        <title>The Global Catalogue of Microorganisms (GCM) 10K type strain sequencing project: providing services to taxonomists for standard genome sequencing and annotation.</title>
        <authorList>
            <consortium name="The Broad Institute Genomics Platform"/>
            <consortium name="The Broad Institute Genome Sequencing Center for Infectious Disease"/>
            <person name="Wu L."/>
            <person name="Ma J."/>
        </authorList>
    </citation>
    <scope>NUCLEOTIDE SEQUENCE [LARGE SCALE GENOMIC DNA]</scope>
    <source>
        <strain evidence="2 3">JCM 6242</strain>
    </source>
</reference>
<keyword evidence="1" id="KW-0472">Membrane</keyword>
<keyword evidence="3" id="KW-1185">Reference proteome</keyword>
<keyword evidence="1" id="KW-1133">Transmembrane helix</keyword>
<protein>
    <submittedName>
        <fullName evidence="2">Uncharacterized protein</fullName>
    </submittedName>
</protein>
<comment type="caution">
    <text evidence="2">The sequence shown here is derived from an EMBL/GenBank/DDBJ whole genome shotgun (WGS) entry which is preliminary data.</text>
</comment>
<accession>A0ABN3W9L7</accession>